<dbReference type="EMBL" id="BMDJ01000011">
    <property type="protein sequence ID" value="GGI28397.1"/>
    <property type="molecule type" value="Genomic_DNA"/>
</dbReference>
<keyword evidence="1" id="KW-0472">Membrane</keyword>
<sequence length="54" mass="5744">MNSSETKMGVLSGISFSMIGQVQSSILQTILLAALGAAVSFLVSKILQLLFRQD</sequence>
<dbReference type="Proteomes" id="UP000645390">
    <property type="component" value="Unassembled WGS sequence"/>
</dbReference>
<accession>A0ABQ2BPH2</accession>
<gene>
    <name evidence="2" type="ORF">GCM10008119_32440</name>
</gene>
<organism evidence="2 3">
    <name type="scientific">Pedobacter mendelii</name>
    <dbReference type="NCBI Taxonomy" id="1908240"/>
    <lineage>
        <taxon>Bacteria</taxon>
        <taxon>Pseudomonadati</taxon>
        <taxon>Bacteroidota</taxon>
        <taxon>Sphingobacteriia</taxon>
        <taxon>Sphingobacteriales</taxon>
        <taxon>Sphingobacteriaceae</taxon>
        <taxon>Pedobacter</taxon>
    </lineage>
</organism>
<name>A0ABQ2BPH2_9SPHI</name>
<keyword evidence="1" id="KW-1133">Transmembrane helix</keyword>
<feature type="transmembrane region" description="Helical" evidence="1">
    <location>
        <begin position="26"/>
        <end position="51"/>
    </location>
</feature>
<reference evidence="3" key="1">
    <citation type="journal article" date="2019" name="Int. J. Syst. Evol. Microbiol.">
        <title>The Global Catalogue of Microorganisms (GCM) 10K type strain sequencing project: providing services to taxonomists for standard genome sequencing and annotation.</title>
        <authorList>
            <consortium name="The Broad Institute Genomics Platform"/>
            <consortium name="The Broad Institute Genome Sequencing Center for Infectious Disease"/>
            <person name="Wu L."/>
            <person name="Ma J."/>
        </authorList>
    </citation>
    <scope>NUCLEOTIDE SEQUENCE [LARGE SCALE GENOMIC DNA]</scope>
    <source>
        <strain evidence="3">CCM 8939</strain>
    </source>
</reference>
<evidence type="ECO:0000313" key="2">
    <source>
        <dbReference type="EMBL" id="GGI28397.1"/>
    </source>
</evidence>
<dbReference type="RefSeq" id="WP_188416446.1">
    <property type="nucleotide sequence ID" value="NZ_BMDJ01000011.1"/>
</dbReference>
<keyword evidence="3" id="KW-1185">Reference proteome</keyword>
<keyword evidence="1" id="KW-0812">Transmembrane</keyword>
<evidence type="ECO:0000313" key="3">
    <source>
        <dbReference type="Proteomes" id="UP000645390"/>
    </source>
</evidence>
<protein>
    <submittedName>
        <fullName evidence="2">Uncharacterized protein</fullName>
    </submittedName>
</protein>
<comment type="caution">
    <text evidence="2">The sequence shown here is derived from an EMBL/GenBank/DDBJ whole genome shotgun (WGS) entry which is preliminary data.</text>
</comment>
<proteinExistence type="predicted"/>
<evidence type="ECO:0000256" key="1">
    <source>
        <dbReference type="SAM" id="Phobius"/>
    </source>
</evidence>